<dbReference type="EMBL" id="JXXN02007348">
    <property type="protein sequence ID" value="THD19117.1"/>
    <property type="molecule type" value="Genomic_DNA"/>
</dbReference>
<keyword evidence="2" id="KW-1185">Reference proteome</keyword>
<gene>
    <name evidence="1" type="ORF">D915_010244</name>
</gene>
<proteinExistence type="predicted"/>
<dbReference type="AlphaFoldDB" id="A0A4E0RCI4"/>
<accession>A0A4E0RCI4</accession>
<protein>
    <submittedName>
        <fullName evidence="1">Uncharacterized protein</fullName>
    </submittedName>
</protein>
<dbReference type="Proteomes" id="UP000230066">
    <property type="component" value="Unassembled WGS sequence"/>
</dbReference>
<name>A0A4E0RCI4_FASHE</name>
<organism evidence="1 2">
    <name type="scientific">Fasciola hepatica</name>
    <name type="common">Liver fluke</name>
    <dbReference type="NCBI Taxonomy" id="6192"/>
    <lineage>
        <taxon>Eukaryota</taxon>
        <taxon>Metazoa</taxon>
        <taxon>Spiralia</taxon>
        <taxon>Lophotrochozoa</taxon>
        <taxon>Platyhelminthes</taxon>
        <taxon>Trematoda</taxon>
        <taxon>Digenea</taxon>
        <taxon>Plagiorchiida</taxon>
        <taxon>Echinostomata</taxon>
        <taxon>Echinostomatoidea</taxon>
        <taxon>Fasciolidae</taxon>
        <taxon>Fasciola</taxon>
    </lineage>
</organism>
<sequence length="147" mass="16685">MLTSREMLLPSDALLPNATPGALYSSPFIRRLQSNLLHSHQLARHPLQAAQRRQKDYFGRRGFTSIYEPGNRVWPLEPVQPDRGLTKLCLKWKGPYVVEQAVSEVTCRRSQPQHPQWSLVVHAIRLKPANQARDKAEDGAPFRGGLL</sequence>
<comment type="caution">
    <text evidence="1">The sequence shown here is derived from an EMBL/GenBank/DDBJ whole genome shotgun (WGS) entry which is preliminary data.</text>
</comment>
<evidence type="ECO:0000313" key="2">
    <source>
        <dbReference type="Proteomes" id="UP000230066"/>
    </source>
</evidence>
<reference evidence="1" key="1">
    <citation type="submission" date="2019-03" db="EMBL/GenBank/DDBJ databases">
        <title>Improved annotation for the trematode Fasciola hepatica.</title>
        <authorList>
            <person name="Choi Y.-J."/>
            <person name="Martin J."/>
            <person name="Mitreva M."/>
        </authorList>
    </citation>
    <scope>NUCLEOTIDE SEQUENCE [LARGE SCALE GENOMIC DNA]</scope>
</reference>
<evidence type="ECO:0000313" key="1">
    <source>
        <dbReference type="EMBL" id="THD19117.1"/>
    </source>
</evidence>